<name>A0A428MR71_9BACT</name>
<dbReference type="PANTHER" id="PTHR36151">
    <property type="entry name" value="BLR2777 PROTEIN"/>
    <property type="match status" value="1"/>
</dbReference>
<reference evidence="2 3" key="1">
    <citation type="submission" date="2018-12" db="EMBL/GenBank/DDBJ databases">
        <title>Sequencing of bacterial isolates from soil warming experiment in Harvard Forest, Massachusetts, USA.</title>
        <authorList>
            <person name="Deangelis K."/>
        </authorList>
    </citation>
    <scope>NUCLEOTIDE SEQUENCE [LARGE SCALE GENOMIC DNA]</scope>
    <source>
        <strain evidence="2 3">EB153</strain>
    </source>
</reference>
<dbReference type="Pfam" id="PF09995">
    <property type="entry name" value="MPAB_Lcp_cat"/>
    <property type="match status" value="1"/>
</dbReference>
<keyword evidence="3" id="KW-1185">Reference proteome</keyword>
<proteinExistence type="predicted"/>
<dbReference type="OrthoDB" id="108890at2"/>
<sequence length="324" mass="36163">MSESESPQYVSHGDIEQQISELEQLPGGPRCGFFGPNSVTWRVNRESAIFLGAGRAALLQLAHPWVAASLLHHSNLMNDAIGRFHSTFRVIYTMLFGSRAQAIAASRRVYQLHTGISGELPHAVGARPLGEHYEANEIKALCWVYATLAESAILAYEFVLPPLSSDEREQYYCESKRIAALFGIPAGALPTDWSAFVRYTAQMIESPLLGVDENARLLGHSILSGAGTWVRPPCWYRALTAFWMPPRLRTAFELSFGAREEKALRSATRLLPLLYPGVPRSVRFVGPFHEAEARLYGRSPGPLTRRSNSFWMGRSRLLYPELSE</sequence>
<evidence type="ECO:0000313" key="3">
    <source>
        <dbReference type="Proteomes" id="UP000269669"/>
    </source>
</evidence>
<feature type="domain" description="ER-bound oxygenase mpaB/mpaB'/Rubber oxygenase catalytic" evidence="1">
    <location>
        <begin position="41"/>
        <end position="271"/>
    </location>
</feature>
<dbReference type="PANTHER" id="PTHR36151:SF3">
    <property type="entry name" value="ER-BOUND OXYGENASE MPAB_MPAB'_RUBBER OXYGENASE CATALYTIC DOMAIN-CONTAINING PROTEIN"/>
    <property type="match status" value="1"/>
</dbReference>
<protein>
    <submittedName>
        <fullName evidence="2">Uncharacterized protein (DUF2236 family)</fullName>
    </submittedName>
</protein>
<organism evidence="2 3">
    <name type="scientific">Edaphobacter aggregans</name>
    <dbReference type="NCBI Taxonomy" id="570835"/>
    <lineage>
        <taxon>Bacteria</taxon>
        <taxon>Pseudomonadati</taxon>
        <taxon>Acidobacteriota</taxon>
        <taxon>Terriglobia</taxon>
        <taxon>Terriglobales</taxon>
        <taxon>Acidobacteriaceae</taxon>
        <taxon>Edaphobacter</taxon>
    </lineage>
</organism>
<dbReference type="AlphaFoldDB" id="A0A428MR71"/>
<evidence type="ECO:0000259" key="1">
    <source>
        <dbReference type="Pfam" id="PF09995"/>
    </source>
</evidence>
<dbReference type="InterPro" id="IPR018713">
    <property type="entry name" value="MPAB/Lcp_cat_dom"/>
</dbReference>
<accession>A0A428MR71</accession>
<gene>
    <name evidence="2" type="ORF">EDE15_4867</name>
</gene>
<dbReference type="Proteomes" id="UP000269669">
    <property type="component" value="Unassembled WGS sequence"/>
</dbReference>
<dbReference type="GO" id="GO:0016491">
    <property type="term" value="F:oxidoreductase activity"/>
    <property type="evidence" value="ECO:0007669"/>
    <property type="project" value="InterPro"/>
</dbReference>
<dbReference type="EMBL" id="RSDW01000001">
    <property type="protein sequence ID" value="RSL19213.1"/>
    <property type="molecule type" value="Genomic_DNA"/>
</dbReference>
<evidence type="ECO:0000313" key="2">
    <source>
        <dbReference type="EMBL" id="RSL19213.1"/>
    </source>
</evidence>
<comment type="caution">
    <text evidence="2">The sequence shown here is derived from an EMBL/GenBank/DDBJ whole genome shotgun (WGS) entry which is preliminary data.</text>
</comment>